<dbReference type="SMART" id="SM01118">
    <property type="entry name" value="CYTH"/>
    <property type="match status" value="1"/>
</dbReference>
<dbReference type="PIRSF" id="PIRSF012526">
    <property type="entry name" value="CYTH_UCP012526"/>
    <property type="match status" value="1"/>
</dbReference>
<protein>
    <submittedName>
        <fullName evidence="2">Uncharacterized protein YjbK</fullName>
    </submittedName>
</protein>
<evidence type="ECO:0000259" key="1">
    <source>
        <dbReference type="PROSITE" id="PS51707"/>
    </source>
</evidence>
<evidence type="ECO:0000313" key="2">
    <source>
        <dbReference type="EMBL" id="SFL54381.1"/>
    </source>
</evidence>
<proteinExistence type="predicted"/>
<accession>A0A1I4IKQ0</accession>
<name>A0A1I4IKQ0_9BACI</name>
<dbReference type="CDD" id="cd07762">
    <property type="entry name" value="CYTH-like_Pase_1"/>
    <property type="match status" value="1"/>
</dbReference>
<dbReference type="STRING" id="266892.SAMN04488054_10281"/>
<dbReference type="PROSITE" id="PS51707">
    <property type="entry name" value="CYTH"/>
    <property type="match status" value="1"/>
</dbReference>
<dbReference type="Proteomes" id="UP000199668">
    <property type="component" value="Unassembled WGS sequence"/>
</dbReference>
<dbReference type="SUPFAM" id="SSF55154">
    <property type="entry name" value="CYTH-like phosphatases"/>
    <property type="match status" value="1"/>
</dbReference>
<keyword evidence="3" id="KW-1185">Reference proteome</keyword>
<dbReference type="RefSeq" id="WP_177195388.1">
    <property type="nucleotide sequence ID" value="NZ_FOTY01000002.1"/>
</dbReference>
<feature type="domain" description="CYTH" evidence="1">
    <location>
        <begin position="4"/>
        <end position="193"/>
    </location>
</feature>
<organism evidence="2 3">
    <name type="scientific">Salibacterium qingdaonense</name>
    <dbReference type="NCBI Taxonomy" id="266892"/>
    <lineage>
        <taxon>Bacteria</taxon>
        <taxon>Bacillati</taxon>
        <taxon>Bacillota</taxon>
        <taxon>Bacilli</taxon>
        <taxon>Bacillales</taxon>
        <taxon>Bacillaceae</taxon>
    </lineage>
</organism>
<dbReference type="AlphaFoldDB" id="A0A1I4IKQ0"/>
<sequence length="201" mass="23320">MSSETEIEKKNLLTKEEFEQLCDRFNVNEDQFSRQANTYFDTEQGAIREEGAALRIRKKNKDMVLTLKQPAEEGLLETNQPLSADETEAVMAGRMFPEGEVKKALTESLHIDPENLKQLGTLETTRAQFPFKTGVLFLDHSTYLDVEDFEIEIEGTSEKEVESLLDELLKEEKIPERSTPNKIKRFFQRKQELNDFDEHRS</sequence>
<dbReference type="EMBL" id="FOTY01000002">
    <property type="protein sequence ID" value="SFL54381.1"/>
    <property type="molecule type" value="Genomic_DNA"/>
</dbReference>
<dbReference type="Gene3D" id="2.40.320.10">
    <property type="entry name" value="Hypothetical Protein Pfu-838710-001"/>
    <property type="match status" value="1"/>
</dbReference>
<dbReference type="InterPro" id="IPR009195">
    <property type="entry name" value="Uncharacterised_YjbK"/>
</dbReference>
<dbReference type="PANTHER" id="PTHR34948">
    <property type="entry name" value="OS08G0299200 PROTEIN"/>
    <property type="match status" value="1"/>
</dbReference>
<dbReference type="InterPro" id="IPR023577">
    <property type="entry name" value="CYTH_domain"/>
</dbReference>
<gene>
    <name evidence="2" type="ORF">SAMN04488054_10281</name>
</gene>
<dbReference type="Pfam" id="PF01928">
    <property type="entry name" value="CYTH"/>
    <property type="match status" value="1"/>
</dbReference>
<reference evidence="2 3" key="1">
    <citation type="submission" date="2016-10" db="EMBL/GenBank/DDBJ databases">
        <authorList>
            <person name="de Groot N.N."/>
        </authorList>
    </citation>
    <scope>NUCLEOTIDE SEQUENCE [LARGE SCALE GENOMIC DNA]</scope>
    <source>
        <strain evidence="2 3">CGMCC 1.6134</strain>
    </source>
</reference>
<dbReference type="PANTHER" id="PTHR34948:SF2">
    <property type="entry name" value="TRIPHOSPHATE TUNNEL METALLOENZYME 3"/>
    <property type="match status" value="1"/>
</dbReference>
<evidence type="ECO:0000313" key="3">
    <source>
        <dbReference type="Proteomes" id="UP000199668"/>
    </source>
</evidence>
<dbReference type="InterPro" id="IPR033469">
    <property type="entry name" value="CYTH-like_dom_sf"/>
</dbReference>